<dbReference type="EMBL" id="CP015118">
    <property type="protein sequence ID" value="ARN20598.1"/>
    <property type="molecule type" value="Genomic_DNA"/>
</dbReference>
<sequence>MSMTASDTITDGKLVYLPPEAGDVDKPRFQPDPDWLEAAEPTLQKAAMWRWFSTHYEDPETVTPHDDAGNYLFLDGGPFLADKVIPDRFEGLVPDEVIQELVRSVQAEAGNEWAAKVLDRFGG</sequence>
<accession>A0A1W6L8V7</accession>
<proteinExistence type="predicted"/>
<evidence type="ECO:0000313" key="1">
    <source>
        <dbReference type="EMBL" id="ARN20598.1"/>
    </source>
</evidence>
<dbReference type="STRING" id="946333.A4W93_12230"/>
<dbReference type="AlphaFoldDB" id="A0A1W6L8V7"/>
<keyword evidence="2" id="KW-1185">Reference proteome</keyword>
<reference evidence="1 2" key="1">
    <citation type="submission" date="2016-04" db="EMBL/GenBank/DDBJ databases">
        <title>Complete genome sequence of natural rubber-degrading, novel Gram-negative bacterium, Rhizobacter gummiphilus strain NS21.</title>
        <authorList>
            <person name="Tabata M."/>
            <person name="Kasai D."/>
            <person name="Fukuda M."/>
        </authorList>
    </citation>
    <scope>NUCLEOTIDE SEQUENCE [LARGE SCALE GENOMIC DNA]</scope>
    <source>
        <strain evidence="1 2">NS21</strain>
    </source>
</reference>
<protein>
    <submittedName>
        <fullName evidence="1">Uncharacterized protein</fullName>
    </submittedName>
</protein>
<dbReference type="RefSeq" id="WP_085750877.1">
    <property type="nucleotide sequence ID" value="NZ_BSPR01000023.1"/>
</dbReference>
<evidence type="ECO:0000313" key="2">
    <source>
        <dbReference type="Proteomes" id="UP000193427"/>
    </source>
</evidence>
<dbReference type="Proteomes" id="UP000193427">
    <property type="component" value="Chromosome"/>
</dbReference>
<organism evidence="1 2">
    <name type="scientific">Piscinibacter gummiphilus</name>
    <dbReference type="NCBI Taxonomy" id="946333"/>
    <lineage>
        <taxon>Bacteria</taxon>
        <taxon>Pseudomonadati</taxon>
        <taxon>Pseudomonadota</taxon>
        <taxon>Betaproteobacteria</taxon>
        <taxon>Burkholderiales</taxon>
        <taxon>Sphaerotilaceae</taxon>
        <taxon>Piscinibacter</taxon>
    </lineage>
</organism>
<dbReference type="OrthoDB" id="119238at2"/>
<name>A0A1W6L8V7_9BURK</name>
<gene>
    <name evidence="1" type="ORF">A4W93_12230</name>
</gene>
<dbReference type="KEGG" id="rgu:A4W93_12230"/>